<evidence type="ECO:0000256" key="2">
    <source>
        <dbReference type="SAM" id="MobiDB-lite"/>
    </source>
</evidence>
<protein>
    <submittedName>
        <fullName evidence="5">Uncharacterized protein</fullName>
    </submittedName>
</protein>
<feature type="region of interest" description="Disordered" evidence="2">
    <location>
        <begin position="130"/>
        <end position="152"/>
    </location>
</feature>
<proteinExistence type="inferred from homology"/>
<dbReference type="Proteomes" id="UP000026962">
    <property type="component" value="Chromosome 1"/>
</dbReference>
<dbReference type="InterPro" id="IPR027935">
    <property type="entry name" value="Di19_C"/>
</dbReference>
<evidence type="ECO:0000313" key="5">
    <source>
        <dbReference type="EnsemblPlants" id="OPUNC01G44320.1"/>
    </source>
</evidence>
<organism evidence="5">
    <name type="scientific">Oryza punctata</name>
    <name type="common">Red rice</name>
    <dbReference type="NCBI Taxonomy" id="4537"/>
    <lineage>
        <taxon>Eukaryota</taxon>
        <taxon>Viridiplantae</taxon>
        <taxon>Streptophyta</taxon>
        <taxon>Embryophyta</taxon>
        <taxon>Tracheophyta</taxon>
        <taxon>Spermatophyta</taxon>
        <taxon>Magnoliopsida</taxon>
        <taxon>Liliopsida</taxon>
        <taxon>Poales</taxon>
        <taxon>Poaceae</taxon>
        <taxon>BOP clade</taxon>
        <taxon>Oryzoideae</taxon>
        <taxon>Oryzeae</taxon>
        <taxon>Oryzinae</taxon>
        <taxon>Oryza</taxon>
    </lineage>
</organism>
<dbReference type="InterPro" id="IPR008598">
    <property type="entry name" value="Di19_Zn-bd"/>
</dbReference>
<feature type="domain" description="Di19 C-terminal" evidence="4">
    <location>
        <begin position="164"/>
        <end position="261"/>
    </location>
</feature>
<sequence length="262" mass="29369">MWETSAIAKHSCSQAFLAARVVRREGKQWSSGAGSGSAMEVEASYSYGFLPSGRHQPYAPPPPHPAEEGELWEYFPCPFCYIEVEVPFICNHLQEEHCFDTRNAVCPLCADNIGRDMGAHFRVQHSHLLKRRKPSRPISSWPTPSNNSDPYFEGPPQYMMNNRTYQDPAPDPLLSQFICSMAQTDTNSDNTNTEIAVSAVSDDQRQVKISVHCSELGVTGTLGMNAKLSQRVTLTDDASKLELKERLQRIEFVKEIVMSTIL</sequence>
<reference evidence="5" key="1">
    <citation type="submission" date="2015-04" db="UniProtKB">
        <authorList>
            <consortium name="EnsemblPlants"/>
        </authorList>
    </citation>
    <scope>IDENTIFICATION</scope>
</reference>
<comment type="similarity">
    <text evidence="1">Belongs to the Di19 family.</text>
</comment>
<dbReference type="OMA" id="REGKQWS"/>
<accession>A0A0E0JU70</accession>
<evidence type="ECO:0000256" key="1">
    <source>
        <dbReference type="ARBA" id="ARBA00007109"/>
    </source>
</evidence>
<feature type="domain" description="Di19 zinc-binding" evidence="3">
    <location>
        <begin position="74"/>
        <end position="126"/>
    </location>
</feature>
<feature type="compositionally biased region" description="Polar residues" evidence="2">
    <location>
        <begin position="137"/>
        <end position="149"/>
    </location>
</feature>
<reference evidence="5" key="2">
    <citation type="submission" date="2018-05" db="EMBL/GenBank/DDBJ databases">
        <title>OpunRS2 (Oryza punctata Reference Sequence Version 2).</title>
        <authorList>
            <person name="Zhang J."/>
            <person name="Kudrna D."/>
            <person name="Lee S."/>
            <person name="Talag J."/>
            <person name="Welchert J."/>
            <person name="Wing R.A."/>
        </authorList>
    </citation>
    <scope>NUCLEOTIDE SEQUENCE [LARGE SCALE GENOMIC DNA]</scope>
</reference>
<dbReference type="EnsemblPlants" id="OPUNC01G44320.1">
    <property type="protein sequence ID" value="OPUNC01G44320.1"/>
    <property type="gene ID" value="OPUNC01G44320"/>
</dbReference>
<dbReference type="PANTHER" id="PTHR31875:SF24">
    <property type="entry name" value="PROTEIN DEHYDRATION-INDUCED 19 HOMOLOG 5"/>
    <property type="match status" value="1"/>
</dbReference>
<dbReference type="InterPro" id="IPR033347">
    <property type="entry name" value="Di19"/>
</dbReference>
<dbReference type="Pfam" id="PF05605">
    <property type="entry name" value="zf-Di19"/>
    <property type="match status" value="1"/>
</dbReference>
<dbReference type="PANTHER" id="PTHR31875">
    <property type="entry name" value="PROTEIN DEHYDRATION-INDUCED 19"/>
    <property type="match status" value="1"/>
</dbReference>
<evidence type="ECO:0000259" key="4">
    <source>
        <dbReference type="Pfam" id="PF14571"/>
    </source>
</evidence>
<dbReference type="Pfam" id="PF14571">
    <property type="entry name" value="Di19_C"/>
    <property type="match status" value="1"/>
</dbReference>
<dbReference type="Gramene" id="OPUNC01G44320.1">
    <property type="protein sequence ID" value="OPUNC01G44320.1"/>
    <property type="gene ID" value="OPUNC01G44320"/>
</dbReference>
<dbReference type="AlphaFoldDB" id="A0A0E0JU70"/>
<keyword evidence="6" id="KW-1185">Reference proteome</keyword>
<evidence type="ECO:0000313" key="6">
    <source>
        <dbReference type="Proteomes" id="UP000026962"/>
    </source>
</evidence>
<evidence type="ECO:0000259" key="3">
    <source>
        <dbReference type="Pfam" id="PF05605"/>
    </source>
</evidence>
<dbReference type="eggNOG" id="ENOG502RY2K">
    <property type="taxonomic scope" value="Eukaryota"/>
</dbReference>
<dbReference type="STRING" id="4537.A0A0E0JU70"/>
<name>A0A0E0JU70_ORYPU</name>